<dbReference type="CDD" id="cd11386">
    <property type="entry name" value="MCP_signal"/>
    <property type="match status" value="1"/>
</dbReference>
<evidence type="ECO:0000259" key="14">
    <source>
        <dbReference type="PROSITE" id="PS50885"/>
    </source>
</evidence>
<evidence type="ECO:0000313" key="16">
    <source>
        <dbReference type="Proteomes" id="UP000664904"/>
    </source>
</evidence>
<dbReference type="SUPFAM" id="SSF58104">
    <property type="entry name" value="Methyl-accepting chemotaxis protein (MCP) signaling domain"/>
    <property type="match status" value="1"/>
</dbReference>
<dbReference type="PANTHER" id="PTHR32089:SF39">
    <property type="entry name" value="METHYL-ACCEPTING CHEMOTAXIS PROTEIN HLYB"/>
    <property type="match status" value="1"/>
</dbReference>
<dbReference type="Pfam" id="PF00672">
    <property type="entry name" value="HAMP"/>
    <property type="match status" value="1"/>
</dbReference>
<sequence>MFNSLKFTTKVTLAASLLLVVVLELFTLNNFFAMRAQTQEQLNSVLNEISQSVSRNIANWLNAKLDIVKSVAQGHEDSDSKQAVLRRLKSADIAGNFKNVYIGKRDGTFILDDQSIVLPPDYDATQRPWFKLAKDKRDVAFTSPYIDVTTNELTITAVVPMLDGSQFNGVAGGDIDMAVIAKIVNEIDFLGYGYAFLTDKDGRILSHPNNKFNDKPVSDLFGESIALNSDFMEHQVEGQTKLVSFIKINGIKNVDWYLGVVINKEIAYASVASTRNMAAIYMLIGVIAVIVMMQLLLKYLMAPMHQLNDTIKDIAQGEGDLTKRLEVTNDDEFGELSRYFNLFVEKIQQSIIQVKASTIELERSVSSLVSQTRSTLDIYDDQVKRTDSVATAINELSSSAVEISNNAHHASSLASDANKLSVLSQETLAANISSIEQLSQKMQEAQKTVDSLDKHTASIGQVLEVIRGVSEQTNLLALNAAIEAARAGEAGRGFAVVADEVRQLAQRTQESTQEIQNTIAQLQQGSTVTVSVMKASIEDSARTVSQASDAGERMQEVSNSIDAIDGVNHAVASATQQQNSVIQSLDSDIHSISDMSIHGKENLQNTLNECTNIKRQFEELEKMVLKFKV</sequence>
<dbReference type="InterPro" id="IPR004089">
    <property type="entry name" value="MCPsignal_dom"/>
</dbReference>
<evidence type="ECO:0000256" key="9">
    <source>
        <dbReference type="ARBA" id="ARBA00029447"/>
    </source>
</evidence>
<dbReference type="KEGG" id="pxi:J5O05_20420"/>
<keyword evidence="15" id="KW-0614">Plasmid</keyword>
<dbReference type="GO" id="GO:0007165">
    <property type="term" value="P:signal transduction"/>
    <property type="evidence" value="ECO:0007669"/>
    <property type="project" value="UniProtKB-KW"/>
</dbReference>
<dbReference type="InterPro" id="IPR029151">
    <property type="entry name" value="Sensor-like_sf"/>
</dbReference>
<feature type="domain" description="Methyl-accepting transducer" evidence="13">
    <location>
        <begin position="357"/>
        <end position="593"/>
    </location>
</feature>
<dbReference type="GO" id="GO:0004888">
    <property type="term" value="F:transmembrane signaling receptor activity"/>
    <property type="evidence" value="ECO:0007669"/>
    <property type="project" value="InterPro"/>
</dbReference>
<dbReference type="FunFam" id="1.10.287.950:FF:000001">
    <property type="entry name" value="Methyl-accepting chemotaxis sensory transducer"/>
    <property type="match status" value="1"/>
</dbReference>
<dbReference type="SMART" id="SM00304">
    <property type="entry name" value="HAMP"/>
    <property type="match status" value="1"/>
</dbReference>
<gene>
    <name evidence="15" type="ORF">J5O05_20420</name>
</gene>
<dbReference type="SUPFAM" id="SSF103190">
    <property type="entry name" value="Sensory domain-like"/>
    <property type="match status" value="1"/>
</dbReference>
<keyword evidence="7 12" id="KW-0472">Membrane</keyword>
<evidence type="ECO:0000256" key="11">
    <source>
        <dbReference type="SAM" id="Coils"/>
    </source>
</evidence>
<dbReference type="CDD" id="cd12912">
    <property type="entry name" value="PDC2_MCP_like"/>
    <property type="match status" value="1"/>
</dbReference>
<protein>
    <submittedName>
        <fullName evidence="15">Methyl-accepting chemotaxis protein</fullName>
    </submittedName>
</protein>
<keyword evidence="6 12" id="KW-1133">Transmembrane helix</keyword>
<dbReference type="PRINTS" id="PR00260">
    <property type="entry name" value="CHEMTRNSDUCR"/>
</dbReference>
<dbReference type="GO" id="GO:0005886">
    <property type="term" value="C:plasma membrane"/>
    <property type="evidence" value="ECO:0007669"/>
    <property type="project" value="UniProtKB-SubCell"/>
</dbReference>
<dbReference type="RefSeq" id="WP_208844785.1">
    <property type="nucleotide sequence ID" value="NZ_CP072135.1"/>
</dbReference>
<comment type="subcellular location">
    <subcellularLocation>
        <location evidence="1">Cell membrane</location>
        <topology evidence="1">Multi-pass membrane protein</topology>
    </subcellularLocation>
</comment>
<evidence type="ECO:0000256" key="10">
    <source>
        <dbReference type="PROSITE-ProRule" id="PRU00284"/>
    </source>
</evidence>
<dbReference type="SMART" id="SM00283">
    <property type="entry name" value="MA"/>
    <property type="match status" value="1"/>
</dbReference>
<evidence type="ECO:0000256" key="8">
    <source>
        <dbReference type="ARBA" id="ARBA00023224"/>
    </source>
</evidence>
<name>A0A975HMI4_9GAMM</name>
<keyword evidence="2" id="KW-1003">Cell membrane</keyword>
<proteinExistence type="inferred from homology"/>
<dbReference type="Proteomes" id="UP000664904">
    <property type="component" value="Plasmid unnamed5"/>
</dbReference>
<dbReference type="InterPro" id="IPR004090">
    <property type="entry name" value="Chemotax_Me-accpt_rcpt"/>
</dbReference>
<evidence type="ECO:0000256" key="12">
    <source>
        <dbReference type="SAM" id="Phobius"/>
    </source>
</evidence>
<evidence type="ECO:0000259" key="13">
    <source>
        <dbReference type="PROSITE" id="PS50111"/>
    </source>
</evidence>
<geneLocation type="plasmid" evidence="15 16">
    <name>unnamed5</name>
</geneLocation>
<evidence type="ECO:0000256" key="5">
    <source>
        <dbReference type="ARBA" id="ARBA00022692"/>
    </source>
</evidence>
<dbReference type="CDD" id="cd12913">
    <property type="entry name" value="PDC1_MCP_like"/>
    <property type="match status" value="1"/>
</dbReference>
<dbReference type="EMBL" id="CP072135">
    <property type="protein sequence ID" value="QTH73166.1"/>
    <property type="molecule type" value="Genomic_DNA"/>
</dbReference>
<evidence type="ECO:0000256" key="1">
    <source>
        <dbReference type="ARBA" id="ARBA00004651"/>
    </source>
</evidence>
<evidence type="ECO:0000313" key="15">
    <source>
        <dbReference type="EMBL" id="QTH73166.1"/>
    </source>
</evidence>
<dbReference type="PROSITE" id="PS50111">
    <property type="entry name" value="CHEMOTAXIS_TRANSDUC_2"/>
    <property type="match status" value="1"/>
</dbReference>
<keyword evidence="3" id="KW-0488">Methylation</keyword>
<keyword evidence="16" id="KW-1185">Reference proteome</keyword>
<dbReference type="PANTHER" id="PTHR32089">
    <property type="entry name" value="METHYL-ACCEPTING CHEMOTAXIS PROTEIN MCPB"/>
    <property type="match status" value="1"/>
</dbReference>
<dbReference type="GO" id="GO:0006935">
    <property type="term" value="P:chemotaxis"/>
    <property type="evidence" value="ECO:0007669"/>
    <property type="project" value="UniProtKB-KW"/>
</dbReference>
<keyword evidence="5 12" id="KW-0812">Transmembrane</keyword>
<dbReference type="PROSITE" id="PS50885">
    <property type="entry name" value="HAMP"/>
    <property type="match status" value="1"/>
</dbReference>
<feature type="domain" description="HAMP" evidence="14">
    <location>
        <begin position="298"/>
        <end position="352"/>
    </location>
</feature>
<dbReference type="InterPro" id="IPR033479">
    <property type="entry name" value="dCache_1"/>
</dbReference>
<dbReference type="Pfam" id="PF02743">
    <property type="entry name" value="dCache_1"/>
    <property type="match status" value="1"/>
</dbReference>
<comment type="similarity">
    <text evidence="9">Belongs to the methyl-accepting chemotaxis (MCP) protein family.</text>
</comment>
<evidence type="ECO:0000256" key="2">
    <source>
        <dbReference type="ARBA" id="ARBA00022475"/>
    </source>
</evidence>
<feature type="transmembrane region" description="Helical" evidence="12">
    <location>
        <begin position="278"/>
        <end position="297"/>
    </location>
</feature>
<organism evidence="15 16">
    <name type="scientific">Pseudoalteromonas xiamenensis</name>
    <dbReference type="NCBI Taxonomy" id="882626"/>
    <lineage>
        <taxon>Bacteria</taxon>
        <taxon>Pseudomonadati</taxon>
        <taxon>Pseudomonadota</taxon>
        <taxon>Gammaproteobacteria</taxon>
        <taxon>Alteromonadales</taxon>
        <taxon>Pseudoalteromonadaceae</taxon>
        <taxon>Pseudoalteromonas</taxon>
    </lineage>
</organism>
<reference evidence="15" key="1">
    <citation type="submission" date="2021-03" db="EMBL/GenBank/DDBJ databases">
        <title>Complete Genome of Pseudoalteromonas xiamenensis STKMTI.2, a new potential marine bacterium producing anti-Vibrio compounds.</title>
        <authorList>
            <person name="Handayani D.P."/>
            <person name="Isnansetyo A."/>
            <person name="Istiqomah I."/>
            <person name="Jumina J."/>
        </authorList>
    </citation>
    <scope>NUCLEOTIDE SEQUENCE</scope>
    <source>
        <strain evidence="15">STKMTI.2</strain>
        <plasmid evidence="15">unnamed5</plasmid>
    </source>
</reference>
<accession>A0A975HMI4</accession>
<evidence type="ECO:0000256" key="6">
    <source>
        <dbReference type="ARBA" id="ARBA00022989"/>
    </source>
</evidence>
<evidence type="ECO:0000256" key="4">
    <source>
        <dbReference type="ARBA" id="ARBA00022500"/>
    </source>
</evidence>
<feature type="coiled-coil region" evidence="11">
    <location>
        <begin position="428"/>
        <end position="455"/>
    </location>
</feature>
<dbReference type="Gene3D" id="3.30.450.20">
    <property type="entry name" value="PAS domain"/>
    <property type="match status" value="2"/>
</dbReference>
<keyword evidence="8 10" id="KW-0807">Transducer</keyword>
<evidence type="ECO:0000256" key="3">
    <source>
        <dbReference type="ARBA" id="ARBA00022481"/>
    </source>
</evidence>
<dbReference type="Gene3D" id="1.10.287.950">
    <property type="entry name" value="Methyl-accepting chemotaxis protein"/>
    <property type="match status" value="1"/>
</dbReference>
<dbReference type="InterPro" id="IPR003660">
    <property type="entry name" value="HAMP_dom"/>
</dbReference>
<keyword evidence="11" id="KW-0175">Coiled coil</keyword>
<evidence type="ECO:0000256" key="7">
    <source>
        <dbReference type="ARBA" id="ARBA00023136"/>
    </source>
</evidence>
<dbReference type="CDD" id="cd06225">
    <property type="entry name" value="HAMP"/>
    <property type="match status" value="1"/>
</dbReference>
<keyword evidence="4" id="KW-0145">Chemotaxis</keyword>
<dbReference type="AlphaFoldDB" id="A0A975HMI4"/>
<dbReference type="Pfam" id="PF00015">
    <property type="entry name" value="MCPsignal"/>
    <property type="match status" value="1"/>
</dbReference>